<gene>
    <name evidence="1" type="ordered locus">SSP2431</name>
</gene>
<evidence type="ECO:0000313" key="1">
    <source>
        <dbReference type="EMBL" id="BAE19576.1"/>
    </source>
</evidence>
<accession>Q49UJ7</accession>
<dbReference type="KEGG" id="ssp:SSP2431"/>
<protein>
    <submittedName>
        <fullName evidence="1">Putative hydrolase</fullName>
    </submittedName>
</protein>
<organism evidence="1 2">
    <name type="scientific">Staphylococcus saprophyticus subsp. saprophyticus (strain ATCC 15305 / DSM 20229 / NCIMB 8711 / NCTC 7292 / S-41)</name>
    <dbReference type="NCBI Taxonomy" id="342451"/>
    <lineage>
        <taxon>Bacteria</taxon>
        <taxon>Bacillati</taxon>
        <taxon>Bacillota</taxon>
        <taxon>Bacilli</taxon>
        <taxon>Bacillales</taxon>
        <taxon>Staphylococcaceae</taxon>
        <taxon>Staphylococcus</taxon>
    </lineage>
</organism>
<dbReference type="SFLD" id="SFLDS00003">
    <property type="entry name" value="Haloacid_Dehalogenase"/>
    <property type="match status" value="1"/>
</dbReference>
<dbReference type="Gene3D" id="3.30.1240.10">
    <property type="match status" value="1"/>
</dbReference>
<keyword evidence="1" id="KW-0378">Hydrolase</keyword>
<dbReference type="GO" id="GO:0005829">
    <property type="term" value="C:cytosol"/>
    <property type="evidence" value="ECO:0007669"/>
    <property type="project" value="TreeGrafter"/>
</dbReference>
<evidence type="ECO:0000313" key="2">
    <source>
        <dbReference type="Proteomes" id="UP000006371"/>
    </source>
</evidence>
<dbReference type="NCBIfam" id="TIGR01484">
    <property type="entry name" value="HAD-SF-IIB"/>
    <property type="match status" value="1"/>
</dbReference>
<sequence>MMNIKLIVTDMDGTFLNSNSQFNSESFQLLKEHCAQAHIRFVFCTGKQCERVENIVGDLAQDTFIVGDSATRTKYNGSFIYNATIDHHKGQEIIQAISEIDSTQTILGCTASSAYVLNHISEAEKRIVHGSYQEVTYINDFSEVEEDFLKISVHDPKANCKATAQQIKHYESDVYIIASDEEWIDIADLGVNKGTTIRRIQNLLQISPAETIAFGDGMNDIDLFKAAKYKVAMDNAYPELKAEANLIAKNNDEDGVIQTLNLLLGFK</sequence>
<dbReference type="eggNOG" id="COG0561">
    <property type="taxonomic scope" value="Bacteria"/>
</dbReference>
<dbReference type="InterPro" id="IPR000150">
    <property type="entry name" value="Cof"/>
</dbReference>
<dbReference type="EMBL" id="AP008934">
    <property type="protein sequence ID" value="BAE19576.1"/>
    <property type="molecule type" value="Genomic_DNA"/>
</dbReference>
<keyword evidence="2" id="KW-1185">Reference proteome</keyword>
<dbReference type="PANTHER" id="PTHR10000">
    <property type="entry name" value="PHOSPHOSERINE PHOSPHATASE"/>
    <property type="match status" value="1"/>
</dbReference>
<dbReference type="SFLD" id="SFLDG01140">
    <property type="entry name" value="C2.B:_Phosphomannomutase_and_P"/>
    <property type="match status" value="1"/>
</dbReference>
<name>Q49UJ7_STAS1</name>
<dbReference type="PANTHER" id="PTHR10000:SF53">
    <property type="entry name" value="5-AMINO-6-(5-PHOSPHO-D-RIBITYLAMINO)URACIL PHOSPHATASE YBJI-RELATED"/>
    <property type="match status" value="1"/>
</dbReference>
<dbReference type="InterPro" id="IPR023214">
    <property type="entry name" value="HAD_sf"/>
</dbReference>
<dbReference type="Proteomes" id="UP000006371">
    <property type="component" value="Chromosome"/>
</dbReference>
<dbReference type="InterPro" id="IPR036412">
    <property type="entry name" value="HAD-like_sf"/>
</dbReference>
<dbReference type="GO" id="GO:0000287">
    <property type="term" value="F:magnesium ion binding"/>
    <property type="evidence" value="ECO:0007669"/>
    <property type="project" value="TreeGrafter"/>
</dbReference>
<dbReference type="SUPFAM" id="SSF56784">
    <property type="entry name" value="HAD-like"/>
    <property type="match status" value="1"/>
</dbReference>
<reference evidence="1 2" key="1">
    <citation type="journal article" date="2005" name="Proc. Natl. Acad. Sci. U.S.A.">
        <title>Whole genome sequence of Staphylococcus saprophyticus reveals the pathogenesis of uncomplicated urinary tract infection.</title>
        <authorList>
            <person name="Kuroda M."/>
            <person name="Yamashita A."/>
            <person name="Hirakawa H."/>
            <person name="Kumano M."/>
            <person name="Morikawa K."/>
            <person name="Higashide M."/>
            <person name="Maruyama A."/>
            <person name="Inose Y."/>
            <person name="Matoba K."/>
            <person name="Toh H."/>
            <person name="Kuhara S."/>
            <person name="Hattori M."/>
            <person name="Ohta T."/>
        </authorList>
    </citation>
    <scope>NUCLEOTIDE SEQUENCE [LARGE SCALE GENOMIC DNA]</scope>
    <source>
        <strain evidence="2">ATCC 15305 / DSM 20229 / NCIMB 8711 / NCTC 7292 / S-41</strain>
    </source>
</reference>
<dbReference type="Pfam" id="PF08282">
    <property type="entry name" value="Hydrolase_3"/>
    <property type="match status" value="1"/>
</dbReference>
<dbReference type="AlphaFoldDB" id="Q49UJ7"/>
<proteinExistence type="predicted"/>
<dbReference type="HOGENOM" id="CLU_044146_5_1_9"/>
<dbReference type="Gene3D" id="3.40.50.1000">
    <property type="entry name" value="HAD superfamily/HAD-like"/>
    <property type="match status" value="1"/>
</dbReference>
<dbReference type="InterPro" id="IPR006379">
    <property type="entry name" value="HAD-SF_hydro_IIB"/>
</dbReference>
<dbReference type="GO" id="GO:0016791">
    <property type="term" value="F:phosphatase activity"/>
    <property type="evidence" value="ECO:0007669"/>
    <property type="project" value="TreeGrafter"/>
</dbReference>
<dbReference type="NCBIfam" id="TIGR00099">
    <property type="entry name" value="Cof-subfamily"/>
    <property type="match status" value="1"/>
</dbReference>